<dbReference type="EMBL" id="LXQA010969945">
    <property type="protein sequence ID" value="MCI79268.1"/>
    <property type="molecule type" value="Genomic_DNA"/>
</dbReference>
<dbReference type="Gene3D" id="3.40.50.10140">
    <property type="entry name" value="Toll/interleukin-1 receptor homology (TIR) domain"/>
    <property type="match status" value="1"/>
</dbReference>
<reference evidence="2 3" key="1">
    <citation type="journal article" date="2018" name="Front. Plant Sci.">
        <title>Red Clover (Trifolium pratense) and Zigzag Clover (T. medium) - A Picture of Genomic Similarities and Differences.</title>
        <authorList>
            <person name="Dluhosova J."/>
            <person name="Istvanek J."/>
            <person name="Nedelnik J."/>
            <person name="Repkova J."/>
        </authorList>
    </citation>
    <scope>NUCLEOTIDE SEQUENCE [LARGE SCALE GENOMIC DNA]</scope>
    <source>
        <strain evidence="3">cv. 10/8</strain>
        <tissue evidence="2">Leaf</tissue>
    </source>
</reference>
<dbReference type="Proteomes" id="UP000265520">
    <property type="component" value="Unassembled WGS sequence"/>
</dbReference>
<organism evidence="2 3">
    <name type="scientific">Trifolium medium</name>
    <dbReference type="NCBI Taxonomy" id="97028"/>
    <lineage>
        <taxon>Eukaryota</taxon>
        <taxon>Viridiplantae</taxon>
        <taxon>Streptophyta</taxon>
        <taxon>Embryophyta</taxon>
        <taxon>Tracheophyta</taxon>
        <taxon>Spermatophyta</taxon>
        <taxon>Magnoliopsida</taxon>
        <taxon>eudicotyledons</taxon>
        <taxon>Gunneridae</taxon>
        <taxon>Pentapetalae</taxon>
        <taxon>rosids</taxon>
        <taxon>fabids</taxon>
        <taxon>Fabales</taxon>
        <taxon>Fabaceae</taxon>
        <taxon>Papilionoideae</taxon>
        <taxon>50 kb inversion clade</taxon>
        <taxon>NPAAA clade</taxon>
        <taxon>Hologalegina</taxon>
        <taxon>IRL clade</taxon>
        <taxon>Trifolieae</taxon>
        <taxon>Trifolium</taxon>
    </lineage>
</organism>
<evidence type="ECO:0000259" key="1">
    <source>
        <dbReference type="Pfam" id="PF01582"/>
    </source>
</evidence>
<comment type="caution">
    <text evidence="2">The sequence shown here is derived from an EMBL/GenBank/DDBJ whole genome shotgun (WGS) entry which is preliminary data.</text>
</comment>
<evidence type="ECO:0000313" key="3">
    <source>
        <dbReference type="Proteomes" id="UP000265520"/>
    </source>
</evidence>
<name>A0A392UTA8_9FABA</name>
<dbReference type="AlphaFoldDB" id="A0A392UTA8"/>
<dbReference type="Pfam" id="PF01582">
    <property type="entry name" value="TIR"/>
    <property type="match status" value="1"/>
</dbReference>
<feature type="domain" description="TIR" evidence="1">
    <location>
        <begin position="1"/>
        <end position="55"/>
    </location>
</feature>
<dbReference type="GO" id="GO:0007165">
    <property type="term" value="P:signal transduction"/>
    <property type="evidence" value="ECO:0007669"/>
    <property type="project" value="InterPro"/>
</dbReference>
<dbReference type="InterPro" id="IPR035897">
    <property type="entry name" value="Toll_tir_struct_dom_sf"/>
</dbReference>
<dbReference type="InterPro" id="IPR000157">
    <property type="entry name" value="TIR_dom"/>
</dbReference>
<feature type="non-terminal residue" evidence="2">
    <location>
        <position position="1"/>
    </location>
</feature>
<sequence length="56" mass="6283">VFCNIDPSHVRRQTGSYEMAFARYEGELTNSRSLVEKVSEWKAALTSAANISGWDC</sequence>
<dbReference type="SUPFAM" id="SSF52200">
    <property type="entry name" value="Toll/Interleukin receptor TIR domain"/>
    <property type="match status" value="1"/>
</dbReference>
<protein>
    <submittedName>
        <fullName evidence="2">TMV resistance protein N-like</fullName>
    </submittedName>
</protein>
<evidence type="ECO:0000313" key="2">
    <source>
        <dbReference type="EMBL" id="MCI79268.1"/>
    </source>
</evidence>
<keyword evidence="3" id="KW-1185">Reference proteome</keyword>
<accession>A0A392UTA8</accession>
<proteinExistence type="predicted"/>